<keyword evidence="2 5" id="KW-0812">Transmembrane</keyword>
<accession>A0A370R333</accession>
<gene>
    <name evidence="5" type="primary">lapA</name>
    <name evidence="7" type="ORF">C8D90_101278</name>
</gene>
<dbReference type="InterPro" id="IPR032906">
    <property type="entry name" value="LapA"/>
</dbReference>
<name>A0A370R333_9GAMM</name>
<proteinExistence type="inferred from homology"/>
<evidence type="ECO:0000256" key="3">
    <source>
        <dbReference type="ARBA" id="ARBA00022989"/>
    </source>
</evidence>
<dbReference type="InterPro" id="IPR010445">
    <property type="entry name" value="LapA_dom"/>
</dbReference>
<comment type="caution">
    <text evidence="7">The sequence shown here is derived from an EMBL/GenBank/DDBJ whole genome shotgun (WGS) entry which is preliminary data.</text>
</comment>
<comment type="function">
    <text evidence="5">Involved in the assembly of lipopolysaccharide (LPS).</text>
</comment>
<dbReference type="Proteomes" id="UP000254848">
    <property type="component" value="Unassembled WGS sequence"/>
</dbReference>
<comment type="caution">
    <text evidence="5">Lacks conserved residue(s) required for the propagation of feature annotation.</text>
</comment>
<evidence type="ECO:0000256" key="2">
    <source>
        <dbReference type="ARBA" id="ARBA00022692"/>
    </source>
</evidence>
<dbReference type="Pfam" id="PF06305">
    <property type="entry name" value="LapA_dom"/>
    <property type="match status" value="1"/>
</dbReference>
<keyword evidence="4 5" id="KW-0472">Membrane</keyword>
<dbReference type="EMBL" id="QRAP01000001">
    <property type="protein sequence ID" value="RDK96842.1"/>
    <property type="molecule type" value="Genomic_DNA"/>
</dbReference>
<keyword evidence="5" id="KW-0997">Cell inner membrane</keyword>
<feature type="domain" description="Lipopolysaccharide assembly protein A" evidence="6">
    <location>
        <begin position="24"/>
        <end position="86"/>
    </location>
</feature>
<keyword evidence="3 5" id="KW-1133">Transmembrane helix</keyword>
<dbReference type="GO" id="GO:0008653">
    <property type="term" value="P:lipopolysaccharide metabolic process"/>
    <property type="evidence" value="ECO:0007669"/>
    <property type="project" value="InterPro"/>
</dbReference>
<reference evidence="7 8" key="1">
    <citation type="submission" date="2018-07" db="EMBL/GenBank/DDBJ databases">
        <title>Genomic Encyclopedia of Type Strains, Phase IV (KMG-IV): sequencing the most valuable type-strain genomes for metagenomic binning, comparative biology and taxonomic classification.</title>
        <authorList>
            <person name="Goeker M."/>
        </authorList>
    </citation>
    <scope>NUCLEOTIDE SEQUENCE [LARGE SCALE GENOMIC DNA]</scope>
    <source>
        <strain evidence="7 8">DSM 103736</strain>
    </source>
</reference>
<evidence type="ECO:0000313" key="8">
    <source>
        <dbReference type="Proteomes" id="UP000254848"/>
    </source>
</evidence>
<evidence type="ECO:0000256" key="4">
    <source>
        <dbReference type="ARBA" id="ARBA00023136"/>
    </source>
</evidence>
<dbReference type="OrthoDB" id="7064015at2"/>
<evidence type="ECO:0000256" key="5">
    <source>
        <dbReference type="HAMAP-Rule" id="MF_01948"/>
    </source>
</evidence>
<keyword evidence="1 5" id="KW-1003">Cell membrane</keyword>
<dbReference type="RefSeq" id="WP_115456625.1">
    <property type="nucleotide sequence ID" value="NZ_QRAP01000001.1"/>
</dbReference>
<dbReference type="HAMAP" id="MF_01948">
    <property type="entry name" value="LPS_assembly_LapA"/>
    <property type="match status" value="1"/>
</dbReference>
<comment type="similarity">
    <text evidence="5">Belongs to the LapA family.</text>
</comment>
<keyword evidence="8" id="KW-1185">Reference proteome</keyword>
<evidence type="ECO:0000256" key="1">
    <source>
        <dbReference type="ARBA" id="ARBA00022475"/>
    </source>
</evidence>
<comment type="subcellular location">
    <subcellularLocation>
        <location evidence="5">Cell inner membrane</location>
        <topology evidence="5">Single-pass membrane protein</topology>
    </subcellularLocation>
</comment>
<feature type="transmembrane region" description="Helical" evidence="5">
    <location>
        <begin position="45"/>
        <end position="67"/>
    </location>
</feature>
<sequence>MKYLLIFFIVLAIFVVSVTLGAHNDQVVAFNYLVARGEFRLSTLLATLFGAGFILGWIICGLFYVRVRLGLARAERKVRRLEQQIEPPAKDATPVAASTSTSVATKE</sequence>
<dbReference type="GO" id="GO:0005886">
    <property type="term" value="C:plasma membrane"/>
    <property type="evidence" value="ECO:0007669"/>
    <property type="project" value="UniProtKB-SubCell"/>
</dbReference>
<dbReference type="AlphaFoldDB" id="A0A370R333"/>
<evidence type="ECO:0000259" key="6">
    <source>
        <dbReference type="Pfam" id="PF06305"/>
    </source>
</evidence>
<organism evidence="7 8">
    <name type="scientific">Enterobacillus tribolii</name>
    <dbReference type="NCBI Taxonomy" id="1487935"/>
    <lineage>
        <taxon>Bacteria</taxon>
        <taxon>Pseudomonadati</taxon>
        <taxon>Pseudomonadota</taxon>
        <taxon>Gammaproteobacteria</taxon>
        <taxon>Enterobacterales</taxon>
        <taxon>Hafniaceae</taxon>
        <taxon>Enterobacillus</taxon>
    </lineage>
</organism>
<protein>
    <recommendedName>
        <fullName evidence="5">Lipopolysaccharide assembly protein A</fullName>
    </recommendedName>
</protein>
<evidence type="ECO:0000313" key="7">
    <source>
        <dbReference type="EMBL" id="RDK96842.1"/>
    </source>
</evidence>